<evidence type="ECO:0000313" key="8">
    <source>
        <dbReference type="EMBL" id="MST51547.1"/>
    </source>
</evidence>
<organism evidence="8 9">
    <name type="scientific">Hornefia butyriciproducens</name>
    <dbReference type="NCBI Taxonomy" id="2652293"/>
    <lineage>
        <taxon>Bacteria</taxon>
        <taxon>Bacillati</taxon>
        <taxon>Bacillota</taxon>
        <taxon>Clostridia</taxon>
        <taxon>Peptostreptococcales</taxon>
        <taxon>Anaerovoracaceae</taxon>
        <taxon>Hornefia</taxon>
    </lineage>
</organism>
<dbReference type="Proteomes" id="UP000474676">
    <property type="component" value="Unassembled WGS sequence"/>
</dbReference>
<dbReference type="PROSITE" id="PS50850">
    <property type="entry name" value="MFS"/>
    <property type="match status" value="1"/>
</dbReference>
<evidence type="ECO:0000259" key="7">
    <source>
        <dbReference type="PROSITE" id="PS50850"/>
    </source>
</evidence>
<comment type="subcellular location">
    <subcellularLocation>
        <location evidence="1">Cell membrane</location>
        <topology evidence="1">Multi-pass membrane protein</topology>
    </subcellularLocation>
</comment>
<feature type="transmembrane region" description="Helical" evidence="6">
    <location>
        <begin position="206"/>
        <end position="224"/>
    </location>
</feature>
<evidence type="ECO:0000256" key="4">
    <source>
        <dbReference type="ARBA" id="ARBA00022989"/>
    </source>
</evidence>
<comment type="caution">
    <text evidence="8">The sequence shown here is derived from an EMBL/GenBank/DDBJ whole genome shotgun (WGS) entry which is preliminary data.</text>
</comment>
<dbReference type="CDD" id="cd17321">
    <property type="entry name" value="MFS_MMR_MDR_like"/>
    <property type="match status" value="1"/>
</dbReference>
<feature type="transmembrane region" description="Helical" evidence="6">
    <location>
        <begin position="138"/>
        <end position="161"/>
    </location>
</feature>
<dbReference type="GO" id="GO:0022857">
    <property type="term" value="F:transmembrane transporter activity"/>
    <property type="evidence" value="ECO:0007669"/>
    <property type="project" value="InterPro"/>
</dbReference>
<keyword evidence="9" id="KW-1185">Reference proteome</keyword>
<evidence type="ECO:0000256" key="3">
    <source>
        <dbReference type="ARBA" id="ARBA00022692"/>
    </source>
</evidence>
<dbReference type="PANTHER" id="PTHR42718:SF9">
    <property type="entry name" value="MAJOR FACILITATOR SUPERFAMILY MULTIDRUG TRANSPORTER MFSC"/>
    <property type="match status" value="1"/>
</dbReference>
<feature type="transmembrane region" description="Helical" evidence="6">
    <location>
        <begin position="49"/>
        <end position="67"/>
    </location>
</feature>
<keyword evidence="4 6" id="KW-1133">Transmembrane helix</keyword>
<gene>
    <name evidence="8" type="ORF">FYJ64_04320</name>
</gene>
<dbReference type="InterPro" id="IPR020846">
    <property type="entry name" value="MFS_dom"/>
</dbReference>
<feature type="domain" description="Major facilitator superfamily (MFS) profile" evidence="7">
    <location>
        <begin position="13"/>
        <end position="462"/>
    </location>
</feature>
<feature type="transmembrane region" description="Helical" evidence="6">
    <location>
        <begin position="105"/>
        <end position="126"/>
    </location>
</feature>
<feature type="transmembrane region" description="Helical" evidence="6">
    <location>
        <begin position="370"/>
        <end position="393"/>
    </location>
</feature>
<evidence type="ECO:0000313" key="9">
    <source>
        <dbReference type="Proteomes" id="UP000474676"/>
    </source>
</evidence>
<dbReference type="SUPFAM" id="SSF103473">
    <property type="entry name" value="MFS general substrate transporter"/>
    <property type="match status" value="1"/>
</dbReference>
<feature type="transmembrane region" description="Helical" evidence="6">
    <location>
        <begin position="173"/>
        <end position="194"/>
    </location>
</feature>
<feature type="transmembrane region" description="Helical" evidence="6">
    <location>
        <begin position="240"/>
        <end position="257"/>
    </location>
</feature>
<dbReference type="Gene3D" id="1.20.1250.20">
    <property type="entry name" value="MFS general substrate transporter like domains"/>
    <property type="match status" value="2"/>
</dbReference>
<feature type="transmembrane region" description="Helical" evidence="6">
    <location>
        <begin position="734"/>
        <end position="752"/>
    </location>
</feature>
<keyword evidence="5 6" id="KW-0472">Membrane</keyword>
<keyword evidence="3 6" id="KW-0812">Transmembrane</keyword>
<dbReference type="InterPro" id="IPR005829">
    <property type="entry name" value="Sugar_transporter_CS"/>
</dbReference>
<feature type="transmembrane region" description="Helical" evidence="6">
    <location>
        <begin position="277"/>
        <end position="299"/>
    </location>
</feature>
<feature type="transmembrane region" description="Helical" evidence="6">
    <location>
        <begin position="340"/>
        <end position="358"/>
    </location>
</feature>
<name>A0A6L5Y6Q3_9FIRM</name>
<evidence type="ECO:0000256" key="5">
    <source>
        <dbReference type="ARBA" id="ARBA00023136"/>
    </source>
</evidence>
<dbReference type="PROSITE" id="PS00216">
    <property type="entry name" value="SUGAR_TRANSPORT_1"/>
    <property type="match status" value="1"/>
</dbReference>
<dbReference type="PANTHER" id="PTHR42718">
    <property type="entry name" value="MAJOR FACILITATOR SUPERFAMILY MULTIDRUG TRANSPORTER MFSC"/>
    <property type="match status" value="1"/>
</dbReference>
<protein>
    <submittedName>
        <fullName evidence="8">MFS transporter</fullName>
    </submittedName>
</protein>
<keyword evidence="2" id="KW-0813">Transport</keyword>
<proteinExistence type="predicted"/>
<evidence type="ECO:0000256" key="2">
    <source>
        <dbReference type="ARBA" id="ARBA00022448"/>
    </source>
</evidence>
<dbReference type="Pfam" id="PF07690">
    <property type="entry name" value="MFS_1"/>
    <property type="match status" value="1"/>
</dbReference>
<sequence length="763" mass="83308">MMKEKSKLNFGLILTVYLLGIFMGALDTGIVTPARTVIQESLNVGDKAGIWMITVYTLAYAASIPVMGKLADRMGRRTIYLLSIFLFGGGSLFCGLSHGMNSFTALLIARAVQAVGGGGIMPVATAEFGTTFPEEKSGMALGMVGGVYGVANIFGASVGSAVMDFFGTGHWEFIFFVNVPIAVFILAAGFFCLPNTKEKSRDPIDGTGICVLVIMVLCIMYGLKNIDFFNFRETLQSTDVYPYLLIFLALLPIFVWIERRAADPVMNLHYFSTPRILITLGVSIITGIVLMGVIFVPQLCENAMEVPSGKGGYFVIILGVFAGVGAPFSGRLTDRFGPRAVLGAGLIASILGSLTVIFSTTVDPGWPNVIAALMFIGLGIGFTMGAPLNYMMLWETDEREANSALATLSLVRSLGTVIAPAVMVGFIAHAGTGISDDVMKLMPKEVNVPRLPYAAELTKVMRSQGVENVPDFDSMTRIQIDMNASGGDTEIPEALLNELKNSDVTTITENTKDMARYMFEKMSPQIQKKIDRGISKGESGVRSGIRGMDQSIRRMREAESGMQQGIDGMNQALAKQSEALKKMKKGRAGVHKGYQGVSKGVKEMQKAYDAQQVPFVREKMKPQLEKLQKKQKELARTGKKMDRGIASLTAAQRKIRQKQARLKYQKAQMAKAITGIQEGKREAKDTLRKLKIMKKAVPGALAAAEKNYIKELDRKSPEIRQTYQSALNRGFRQVFIMTAIASGAGLLLLLMYRRRREESSSND</sequence>
<dbReference type="GO" id="GO:0005886">
    <property type="term" value="C:plasma membrane"/>
    <property type="evidence" value="ECO:0007669"/>
    <property type="project" value="UniProtKB-SubCell"/>
</dbReference>
<evidence type="ECO:0000256" key="1">
    <source>
        <dbReference type="ARBA" id="ARBA00004651"/>
    </source>
</evidence>
<feature type="transmembrane region" description="Helical" evidence="6">
    <location>
        <begin position="311"/>
        <end position="328"/>
    </location>
</feature>
<dbReference type="InterPro" id="IPR011701">
    <property type="entry name" value="MFS"/>
</dbReference>
<reference evidence="8 9" key="1">
    <citation type="submission" date="2019-08" db="EMBL/GenBank/DDBJ databases">
        <title>In-depth cultivation of the pig gut microbiome towards novel bacterial diversity and tailored functional studies.</title>
        <authorList>
            <person name="Wylensek D."/>
            <person name="Hitch T.C.A."/>
            <person name="Clavel T."/>
        </authorList>
    </citation>
    <scope>NUCLEOTIDE SEQUENCE [LARGE SCALE GENOMIC DNA]</scope>
    <source>
        <strain evidence="8 9">WCA-MUC-591-APC-3H</strain>
    </source>
</reference>
<feature type="transmembrane region" description="Helical" evidence="6">
    <location>
        <begin position="405"/>
        <end position="428"/>
    </location>
</feature>
<dbReference type="InterPro" id="IPR036259">
    <property type="entry name" value="MFS_trans_sf"/>
</dbReference>
<dbReference type="EMBL" id="VUMZ01000003">
    <property type="protein sequence ID" value="MST51547.1"/>
    <property type="molecule type" value="Genomic_DNA"/>
</dbReference>
<feature type="transmembrane region" description="Helical" evidence="6">
    <location>
        <begin position="79"/>
        <end position="99"/>
    </location>
</feature>
<evidence type="ECO:0000256" key="6">
    <source>
        <dbReference type="SAM" id="Phobius"/>
    </source>
</evidence>
<accession>A0A6L5Y6Q3</accession>
<dbReference type="AlphaFoldDB" id="A0A6L5Y6Q3"/>